<dbReference type="PANTHER" id="PTHR11614">
    <property type="entry name" value="PHOSPHOLIPASE-RELATED"/>
    <property type="match status" value="1"/>
</dbReference>
<keyword evidence="3" id="KW-1185">Reference proteome</keyword>
<gene>
    <name evidence="2" type="ORF">MTR67_008190</name>
</gene>
<dbReference type="Pfam" id="PF12146">
    <property type="entry name" value="Hydrolase_4"/>
    <property type="match status" value="1"/>
</dbReference>
<evidence type="ECO:0000313" key="2">
    <source>
        <dbReference type="EMBL" id="WMV14805.1"/>
    </source>
</evidence>
<dbReference type="AlphaFoldDB" id="A0AAF0Q4Q6"/>
<dbReference type="InterPro" id="IPR029058">
    <property type="entry name" value="AB_hydrolase_fold"/>
</dbReference>
<feature type="domain" description="Serine aminopeptidase S33" evidence="1">
    <location>
        <begin position="9"/>
        <end position="160"/>
    </location>
</feature>
<dbReference type="Gene3D" id="3.40.50.1820">
    <property type="entry name" value="alpha/beta hydrolase"/>
    <property type="match status" value="1"/>
</dbReference>
<dbReference type="InterPro" id="IPR051044">
    <property type="entry name" value="MAG_DAG_Lipase"/>
</dbReference>
<reference evidence="2" key="1">
    <citation type="submission" date="2023-08" db="EMBL/GenBank/DDBJ databases">
        <title>A de novo genome assembly of Solanum verrucosum Schlechtendal, a Mexican diploid species geographically isolated from the other diploid A-genome species in potato relatives.</title>
        <authorList>
            <person name="Hosaka K."/>
        </authorList>
    </citation>
    <scope>NUCLEOTIDE SEQUENCE</scope>
    <source>
        <tissue evidence="2">Young leaves</tissue>
    </source>
</reference>
<proteinExistence type="predicted"/>
<organism evidence="2 3">
    <name type="scientific">Solanum verrucosum</name>
    <dbReference type="NCBI Taxonomy" id="315347"/>
    <lineage>
        <taxon>Eukaryota</taxon>
        <taxon>Viridiplantae</taxon>
        <taxon>Streptophyta</taxon>
        <taxon>Embryophyta</taxon>
        <taxon>Tracheophyta</taxon>
        <taxon>Spermatophyta</taxon>
        <taxon>Magnoliopsida</taxon>
        <taxon>eudicotyledons</taxon>
        <taxon>Gunneridae</taxon>
        <taxon>Pentapetalae</taxon>
        <taxon>asterids</taxon>
        <taxon>lamiids</taxon>
        <taxon>Solanales</taxon>
        <taxon>Solanaceae</taxon>
        <taxon>Solanoideae</taxon>
        <taxon>Solaneae</taxon>
        <taxon>Solanum</taxon>
    </lineage>
</organism>
<evidence type="ECO:0000259" key="1">
    <source>
        <dbReference type="Pfam" id="PF12146"/>
    </source>
</evidence>
<evidence type="ECO:0000313" key="3">
    <source>
        <dbReference type="Proteomes" id="UP001234989"/>
    </source>
</evidence>
<dbReference type="Proteomes" id="UP001234989">
    <property type="component" value="Chromosome 2"/>
</dbReference>
<sequence>MLAAENPEICNLPSFLFGQSMGGAVALKVHMKQPDAWNGAVLLAPMCKIADDIVPPWLVTQILVGIAKFLPKQKLAPQQDLAELAFRDVKKRKQSAYNVIAYKHKPRLQAAVELLNTTQELEKQLDKVYLPLLILHGENDKVTDPSISKAFYEKASSSDKN</sequence>
<dbReference type="SUPFAM" id="SSF53474">
    <property type="entry name" value="alpha/beta-Hydrolases"/>
    <property type="match status" value="1"/>
</dbReference>
<dbReference type="InterPro" id="IPR022742">
    <property type="entry name" value="Hydrolase_4"/>
</dbReference>
<accession>A0AAF0Q4Q6</accession>
<protein>
    <recommendedName>
        <fullName evidence="1">Serine aminopeptidase S33 domain-containing protein</fullName>
    </recommendedName>
</protein>
<name>A0AAF0Q4Q6_SOLVR</name>
<dbReference type="EMBL" id="CP133613">
    <property type="protein sequence ID" value="WMV14805.1"/>
    <property type="molecule type" value="Genomic_DNA"/>
</dbReference>